<evidence type="ECO:0000313" key="8">
    <source>
        <dbReference type="Proteomes" id="UP000281547"/>
    </source>
</evidence>
<keyword evidence="3" id="KW-0813">Transport</keyword>
<reference evidence="7 8" key="1">
    <citation type="journal article" date="2016" name="Int. J. Syst. Evol. Microbiol.">
        <title>Arsenicitalea aurantiaca gen. nov., sp. nov., a new member of the family Hyphomicrobiaceae, isolated from high-arsenic sediment.</title>
        <authorList>
            <person name="Mu Y."/>
            <person name="Zhou L."/>
            <person name="Zeng X.C."/>
            <person name="Liu L."/>
            <person name="Pan Y."/>
            <person name="Chen X."/>
            <person name="Wang J."/>
            <person name="Li S."/>
            <person name="Li W.J."/>
            <person name="Wang Y."/>
        </authorList>
    </citation>
    <scope>NUCLEOTIDE SEQUENCE [LARGE SCALE GENOMIC DNA]</scope>
    <source>
        <strain evidence="7 8">42-50</strain>
    </source>
</reference>
<dbReference type="Gene3D" id="3.10.105.10">
    <property type="entry name" value="Dipeptide-binding Protein, Domain 3"/>
    <property type="match status" value="1"/>
</dbReference>
<evidence type="ECO:0000256" key="1">
    <source>
        <dbReference type="ARBA" id="ARBA00004418"/>
    </source>
</evidence>
<dbReference type="PANTHER" id="PTHR30290">
    <property type="entry name" value="PERIPLASMIC BINDING COMPONENT OF ABC TRANSPORTER"/>
    <property type="match status" value="1"/>
</dbReference>
<organism evidence="7 8">
    <name type="scientific">Arsenicitalea aurantiaca</name>
    <dbReference type="NCBI Taxonomy" id="1783274"/>
    <lineage>
        <taxon>Bacteria</taxon>
        <taxon>Pseudomonadati</taxon>
        <taxon>Pseudomonadota</taxon>
        <taxon>Alphaproteobacteria</taxon>
        <taxon>Hyphomicrobiales</taxon>
        <taxon>Devosiaceae</taxon>
        <taxon>Arsenicitalea</taxon>
    </lineage>
</organism>
<dbReference type="Proteomes" id="UP000281547">
    <property type="component" value="Unassembled WGS sequence"/>
</dbReference>
<protein>
    <recommendedName>
        <fullName evidence="6">Solute-binding protein family 5 domain-containing protein</fullName>
    </recommendedName>
</protein>
<comment type="subcellular location">
    <subcellularLocation>
        <location evidence="1">Periplasm</location>
    </subcellularLocation>
</comment>
<evidence type="ECO:0000256" key="5">
    <source>
        <dbReference type="SAM" id="MobiDB-lite"/>
    </source>
</evidence>
<comment type="similarity">
    <text evidence="2">Belongs to the bacterial solute-binding protein 5 family.</text>
</comment>
<dbReference type="PANTHER" id="PTHR30290:SF9">
    <property type="entry name" value="OLIGOPEPTIDE-BINDING PROTEIN APPA"/>
    <property type="match status" value="1"/>
</dbReference>
<proteinExistence type="inferred from homology"/>
<dbReference type="SUPFAM" id="SSF53850">
    <property type="entry name" value="Periplasmic binding protein-like II"/>
    <property type="match status" value="1"/>
</dbReference>
<dbReference type="Gene3D" id="3.90.76.10">
    <property type="entry name" value="Dipeptide-binding Protein, Domain 1"/>
    <property type="match status" value="1"/>
</dbReference>
<evidence type="ECO:0000259" key="6">
    <source>
        <dbReference type="Pfam" id="PF00496"/>
    </source>
</evidence>
<evidence type="ECO:0000256" key="2">
    <source>
        <dbReference type="ARBA" id="ARBA00005695"/>
    </source>
</evidence>
<dbReference type="InterPro" id="IPR030678">
    <property type="entry name" value="Peptide/Ni-bd"/>
</dbReference>
<dbReference type="GO" id="GO:0043190">
    <property type="term" value="C:ATP-binding cassette (ABC) transporter complex"/>
    <property type="evidence" value="ECO:0007669"/>
    <property type="project" value="InterPro"/>
</dbReference>
<dbReference type="GO" id="GO:0015833">
    <property type="term" value="P:peptide transport"/>
    <property type="evidence" value="ECO:0007669"/>
    <property type="project" value="TreeGrafter"/>
</dbReference>
<dbReference type="InterPro" id="IPR000914">
    <property type="entry name" value="SBP_5_dom"/>
</dbReference>
<feature type="compositionally biased region" description="Basic residues" evidence="5">
    <location>
        <begin position="11"/>
        <end position="20"/>
    </location>
</feature>
<feature type="region of interest" description="Disordered" evidence="5">
    <location>
        <begin position="1"/>
        <end position="72"/>
    </location>
</feature>
<dbReference type="EMBL" id="RZNJ01000003">
    <property type="protein sequence ID" value="RUT31255.1"/>
    <property type="molecule type" value="Genomic_DNA"/>
</dbReference>
<feature type="domain" description="Solute-binding protein family 5" evidence="6">
    <location>
        <begin position="143"/>
        <end position="512"/>
    </location>
</feature>
<name>A0A433XB01_9HYPH</name>
<dbReference type="GO" id="GO:1904680">
    <property type="term" value="F:peptide transmembrane transporter activity"/>
    <property type="evidence" value="ECO:0007669"/>
    <property type="project" value="TreeGrafter"/>
</dbReference>
<keyword evidence="4" id="KW-0732">Signal</keyword>
<gene>
    <name evidence="7" type="ORF">EMQ25_10370</name>
</gene>
<dbReference type="Pfam" id="PF00496">
    <property type="entry name" value="SBP_bac_5"/>
    <property type="match status" value="1"/>
</dbReference>
<feature type="compositionally biased region" description="Low complexity" evidence="5">
    <location>
        <begin position="21"/>
        <end position="32"/>
    </location>
</feature>
<keyword evidence="8" id="KW-1185">Reference proteome</keyword>
<feature type="compositionally biased region" description="Low complexity" evidence="5">
    <location>
        <begin position="40"/>
        <end position="58"/>
    </location>
</feature>
<accession>A0A433XB01</accession>
<dbReference type="InterPro" id="IPR039424">
    <property type="entry name" value="SBP_5"/>
</dbReference>
<dbReference type="PIRSF" id="PIRSF002741">
    <property type="entry name" value="MppA"/>
    <property type="match status" value="1"/>
</dbReference>
<feature type="compositionally biased region" description="Low complexity" evidence="5">
    <location>
        <begin position="1"/>
        <end position="10"/>
    </location>
</feature>
<evidence type="ECO:0000256" key="4">
    <source>
        <dbReference type="ARBA" id="ARBA00022729"/>
    </source>
</evidence>
<dbReference type="Gene3D" id="3.40.190.10">
    <property type="entry name" value="Periplasmic binding protein-like II"/>
    <property type="match status" value="1"/>
</dbReference>
<evidence type="ECO:0000313" key="7">
    <source>
        <dbReference type="EMBL" id="RUT31255.1"/>
    </source>
</evidence>
<dbReference type="AlphaFoldDB" id="A0A433XB01"/>
<comment type="caution">
    <text evidence="7">The sequence shown here is derived from an EMBL/GenBank/DDBJ whole genome shotgun (WGS) entry which is preliminary data.</text>
</comment>
<evidence type="ECO:0000256" key="3">
    <source>
        <dbReference type="ARBA" id="ARBA00022448"/>
    </source>
</evidence>
<sequence length="596" mass="65516">MATGSTTTRPCRCRCSRRSTARASSPSSTPRAMITGSSRPASCATATWSTTRSTRPSRPAAPPNERQPDMKGLTMRGLAVAFTALALMVPGLLPAQAQTEGGTFSLPINDDPQIWPVAGGLYNILVNKTVYSGLVRYDLETLEPVGDLAESWEVSEDGTTYTFKLRENVTWHDGEPFTADDVVYTLLEIWTNPDVPFYLANNFRLIEDVTKVDDFTVDITLSRPQPAFPVLLGYNAAILPEHLLSSLTAEQLVNPADFLRNPVGTGPFKFAEYNPGAFVRLERHEDYFDGVPHLDQMVFRIVPDANSQLALLQAGEVDLVVIEPFQLASIENNPAVQIQSVPVTRHEFIGINNEVPGLDDVAVRTALTMALDREQLLATVFGGRGTVATGPFAPSVGWAYDDSIEPLPYDPEQAASLLEEAGWTMGGNGVREKDGEPLSFTLLYDPANPTRARTALIAQQQWAEIGVQVEFETSEYRAIVERIRQSPPNYELNPNYLIAPPDPDGIANFYLSQSLANSWAYRNPEIDELLNAGATTVDQAERAEIYAQVQAIIHEDQPNVFTVYPDEIQALSAAVERFPEAGYRDALGWAHLISKQ</sequence>
<dbReference type="GO" id="GO:0030288">
    <property type="term" value="C:outer membrane-bounded periplasmic space"/>
    <property type="evidence" value="ECO:0007669"/>
    <property type="project" value="UniProtKB-ARBA"/>
</dbReference>